<accession>A0A0M3HYV4</accession>
<keyword evidence="1" id="KW-1185">Reference proteome</keyword>
<organism evidence="1 2">
    <name type="scientific">Ascaris lumbricoides</name>
    <name type="common">Giant roundworm</name>
    <dbReference type="NCBI Taxonomy" id="6252"/>
    <lineage>
        <taxon>Eukaryota</taxon>
        <taxon>Metazoa</taxon>
        <taxon>Ecdysozoa</taxon>
        <taxon>Nematoda</taxon>
        <taxon>Chromadorea</taxon>
        <taxon>Rhabditida</taxon>
        <taxon>Spirurina</taxon>
        <taxon>Ascaridomorpha</taxon>
        <taxon>Ascaridoidea</taxon>
        <taxon>Ascarididae</taxon>
        <taxon>Ascaris</taxon>
    </lineage>
</organism>
<evidence type="ECO:0000313" key="2">
    <source>
        <dbReference type="WBParaSite" id="ALUE_0000877101-mRNA-1"/>
    </source>
</evidence>
<dbReference type="AlphaFoldDB" id="A0A0M3HYV4"/>
<reference evidence="2" key="1">
    <citation type="submission" date="2017-02" db="UniProtKB">
        <authorList>
            <consortium name="WormBaseParasite"/>
        </authorList>
    </citation>
    <scope>IDENTIFICATION</scope>
</reference>
<dbReference type="SUPFAM" id="SSF48726">
    <property type="entry name" value="Immunoglobulin"/>
    <property type="match status" value="1"/>
</dbReference>
<dbReference type="WBParaSite" id="ALUE_0000877101-mRNA-1">
    <property type="protein sequence ID" value="ALUE_0000877101-mRNA-1"/>
    <property type="gene ID" value="ALUE_0000877101"/>
</dbReference>
<evidence type="ECO:0000313" key="1">
    <source>
        <dbReference type="Proteomes" id="UP000036681"/>
    </source>
</evidence>
<sequence>MSRSSTATAAIPVCPIFHAKFRKGYELDERDHFHVRSPVLRVAQGENMTVECSVTDFPKAVTEWPKDGILVGKGALFLHFLYTLSSKQEAPKKAHTVVS</sequence>
<name>A0A0M3HYV4_ASCLU</name>
<protein>
    <submittedName>
        <fullName evidence="2">Ig-like domain-containing protein</fullName>
    </submittedName>
</protein>
<dbReference type="Proteomes" id="UP000036681">
    <property type="component" value="Unplaced"/>
</dbReference>
<dbReference type="InterPro" id="IPR036179">
    <property type="entry name" value="Ig-like_dom_sf"/>
</dbReference>
<proteinExistence type="predicted"/>